<reference evidence="2" key="1">
    <citation type="submission" date="2020-07" db="EMBL/GenBank/DDBJ databases">
        <authorList>
            <person name="Nazaruddin N."/>
        </authorList>
    </citation>
    <scope>NUCLEOTIDE SEQUENCE</scope>
</reference>
<feature type="non-terminal residue" evidence="2">
    <location>
        <position position="1"/>
    </location>
</feature>
<evidence type="ECO:0000256" key="1">
    <source>
        <dbReference type="SAM" id="MobiDB-lite"/>
    </source>
</evidence>
<accession>A0A6V7H0N9</accession>
<evidence type="ECO:0000313" key="3">
    <source>
        <dbReference type="Proteomes" id="UP000752696"/>
    </source>
</evidence>
<dbReference type="AlphaFoldDB" id="A0A6V7H0N9"/>
<keyword evidence="3" id="KW-1185">Reference proteome</keyword>
<protein>
    <submittedName>
        <fullName evidence="2">Uncharacterized protein</fullName>
    </submittedName>
</protein>
<gene>
    <name evidence="2" type="ORF">MHI_LOCUS266287</name>
</gene>
<proteinExistence type="predicted"/>
<feature type="region of interest" description="Disordered" evidence="1">
    <location>
        <begin position="82"/>
        <end position="107"/>
    </location>
</feature>
<evidence type="ECO:0000313" key="2">
    <source>
        <dbReference type="EMBL" id="CAD1472212.1"/>
    </source>
</evidence>
<comment type="caution">
    <text evidence="2">The sequence shown here is derived from an EMBL/GenBank/DDBJ whole genome shotgun (WGS) entry which is preliminary data.</text>
</comment>
<sequence length="107" mass="12945">KKMPRRCRNHLVEERTFRRRLRNIPSSHIIVRYDCPCGHYTTYFTMHHYILLHLLGFRTPLRHLEDAGPYLNLLSELQEQRELEIKQNGDDNNNDDENNNDSEIIER</sequence>
<dbReference type="Proteomes" id="UP000752696">
    <property type="component" value="Unassembled WGS sequence"/>
</dbReference>
<dbReference type="OrthoDB" id="69711at2759"/>
<organism evidence="2 3">
    <name type="scientific">Heterotrigona itama</name>
    <dbReference type="NCBI Taxonomy" id="395501"/>
    <lineage>
        <taxon>Eukaryota</taxon>
        <taxon>Metazoa</taxon>
        <taxon>Ecdysozoa</taxon>
        <taxon>Arthropoda</taxon>
        <taxon>Hexapoda</taxon>
        <taxon>Insecta</taxon>
        <taxon>Pterygota</taxon>
        <taxon>Neoptera</taxon>
        <taxon>Endopterygota</taxon>
        <taxon>Hymenoptera</taxon>
        <taxon>Apocrita</taxon>
        <taxon>Aculeata</taxon>
        <taxon>Apoidea</taxon>
        <taxon>Anthophila</taxon>
        <taxon>Apidae</taxon>
        <taxon>Heterotrigona</taxon>
    </lineage>
</organism>
<dbReference type="EMBL" id="CAJDYZ010005106">
    <property type="protein sequence ID" value="CAD1472212.1"/>
    <property type="molecule type" value="Genomic_DNA"/>
</dbReference>
<name>A0A6V7H0N9_9HYME</name>